<name>A0AAV2SAH0_MEGNR</name>
<keyword evidence="4" id="KW-1185">Reference proteome</keyword>
<accession>A0AAV2SAH0</accession>
<dbReference type="EMBL" id="CAXKWB010048468">
    <property type="protein sequence ID" value="CAL4166649.1"/>
    <property type="molecule type" value="Genomic_DNA"/>
</dbReference>
<dbReference type="Proteomes" id="UP001497623">
    <property type="component" value="Unassembled WGS sequence"/>
</dbReference>
<proteinExistence type="predicted"/>
<feature type="transmembrane region" description="Helical" evidence="2">
    <location>
        <begin position="138"/>
        <end position="161"/>
    </location>
</feature>
<feature type="compositionally biased region" description="Polar residues" evidence="1">
    <location>
        <begin position="176"/>
        <end position="186"/>
    </location>
</feature>
<evidence type="ECO:0000256" key="1">
    <source>
        <dbReference type="SAM" id="MobiDB-lite"/>
    </source>
</evidence>
<sequence length="197" mass="21227">VLLVISIGCVFGVAHGWWYYVGGTLVAAFLNALVMLLCYFWGQSFEDSFVELSHTVYFVVSLFISAILLFAQPNYETAPWKHYVPTTMPTTTAVTTITSTTTANITTPTTTAPITTPATTTGGHLLLKEGGDYSKEGAFIAGGVFCLFLCLSYAAELYLLIMRLLNHRGRPAPPTHVSNQNATDLPSNIPVASQPGA</sequence>
<keyword evidence="2" id="KW-0812">Transmembrane</keyword>
<keyword evidence="2" id="KW-0472">Membrane</keyword>
<organism evidence="3 4">
    <name type="scientific">Meganyctiphanes norvegica</name>
    <name type="common">Northern krill</name>
    <name type="synonym">Thysanopoda norvegica</name>
    <dbReference type="NCBI Taxonomy" id="48144"/>
    <lineage>
        <taxon>Eukaryota</taxon>
        <taxon>Metazoa</taxon>
        <taxon>Ecdysozoa</taxon>
        <taxon>Arthropoda</taxon>
        <taxon>Crustacea</taxon>
        <taxon>Multicrustacea</taxon>
        <taxon>Malacostraca</taxon>
        <taxon>Eumalacostraca</taxon>
        <taxon>Eucarida</taxon>
        <taxon>Euphausiacea</taxon>
        <taxon>Euphausiidae</taxon>
        <taxon>Meganyctiphanes</taxon>
    </lineage>
</organism>
<reference evidence="3 4" key="1">
    <citation type="submission" date="2024-05" db="EMBL/GenBank/DDBJ databases">
        <authorList>
            <person name="Wallberg A."/>
        </authorList>
    </citation>
    <scope>NUCLEOTIDE SEQUENCE [LARGE SCALE GENOMIC DNA]</scope>
</reference>
<keyword evidence="2" id="KW-1133">Transmembrane helix</keyword>
<protein>
    <submittedName>
        <fullName evidence="3">Uncharacterized protein</fullName>
    </submittedName>
</protein>
<feature type="transmembrane region" description="Helical" evidence="2">
    <location>
        <begin position="17"/>
        <end position="42"/>
    </location>
</feature>
<feature type="region of interest" description="Disordered" evidence="1">
    <location>
        <begin position="174"/>
        <end position="197"/>
    </location>
</feature>
<dbReference type="AlphaFoldDB" id="A0AAV2SAH0"/>
<feature type="non-terminal residue" evidence="3">
    <location>
        <position position="1"/>
    </location>
</feature>
<evidence type="ECO:0000313" key="3">
    <source>
        <dbReference type="EMBL" id="CAL4166649.1"/>
    </source>
</evidence>
<evidence type="ECO:0000313" key="4">
    <source>
        <dbReference type="Proteomes" id="UP001497623"/>
    </source>
</evidence>
<gene>
    <name evidence="3" type="ORF">MNOR_LOCUS33484</name>
</gene>
<comment type="caution">
    <text evidence="3">The sequence shown here is derived from an EMBL/GenBank/DDBJ whole genome shotgun (WGS) entry which is preliminary data.</text>
</comment>
<feature type="transmembrane region" description="Helical" evidence="2">
    <location>
        <begin position="54"/>
        <end position="71"/>
    </location>
</feature>
<evidence type="ECO:0000256" key="2">
    <source>
        <dbReference type="SAM" id="Phobius"/>
    </source>
</evidence>